<evidence type="ECO:0000313" key="2">
    <source>
        <dbReference type="Proteomes" id="UP000597444"/>
    </source>
</evidence>
<comment type="caution">
    <text evidence="1">The sequence shown here is derived from an EMBL/GenBank/DDBJ whole genome shotgun (WGS) entry which is preliminary data.</text>
</comment>
<sequence>MPKTQQTFTREFKLKAVQLVKICPANEADPFDLLYRKGFDVAGTNEPEPPDVAAIGEADMPAIRFKPPSCLLILD</sequence>
<protein>
    <submittedName>
        <fullName evidence="1">Uncharacterized protein</fullName>
    </submittedName>
</protein>
<organism evidence="1 2">
    <name type="scientific">Reticulibacter mediterranei</name>
    <dbReference type="NCBI Taxonomy" id="2778369"/>
    <lineage>
        <taxon>Bacteria</taxon>
        <taxon>Bacillati</taxon>
        <taxon>Chloroflexota</taxon>
        <taxon>Ktedonobacteria</taxon>
        <taxon>Ktedonobacterales</taxon>
        <taxon>Reticulibacteraceae</taxon>
        <taxon>Reticulibacter</taxon>
    </lineage>
</organism>
<proteinExistence type="predicted"/>
<dbReference type="Proteomes" id="UP000597444">
    <property type="component" value="Unassembled WGS sequence"/>
</dbReference>
<evidence type="ECO:0000313" key="1">
    <source>
        <dbReference type="EMBL" id="GHO90283.1"/>
    </source>
</evidence>
<keyword evidence="2" id="KW-1185">Reference proteome</keyword>
<reference evidence="1" key="1">
    <citation type="submission" date="2020-10" db="EMBL/GenBank/DDBJ databases">
        <title>Taxonomic study of unclassified bacteria belonging to the class Ktedonobacteria.</title>
        <authorList>
            <person name="Yabe S."/>
            <person name="Wang C.M."/>
            <person name="Zheng Y."/>
            <person name="Sakai Y."/>
            <person name="Cavaletti L."/>
            <person name="Monciardini P."/>
            <person name="Donadio S."/>
        </authorList>
    </citation>
    <scope>NUCLEOTIDE SEQUENCE</scope>
    <source>
        <strain evidence="1">ID150040</strain>
    </source>
</reference>
<dbReference type="EMBL" id="BNJK01000001">
    <property type="protein sequence ID" value="GHO90283.1"/>
    <property type="molecule type" value="Genomic_DNA"/>
</dbReference>
<dbReference type="AlphaFoldDB" id="A0A8J3ID24"/>
<accession>A0A8J3ID24</accession>
<name>A0A8J3ID24_9CHLR</name>
<gene>
    <name evidence="1" type="ORF">KSF_003310</name>
</gene>